<keyword evidence="3" id="KW-0812">Transmembrane</keyword>
<reference evidence="10 11" key="1">
    <citation type="journal article" date="2004" name="Science">
        <title>The genome of the diatom Thalassiosira pseudonana: ecology, evolution, and metabolism.</title>
        <authorList>
            <person name="Armbrust E.V."/>
            <person name="Berges J.A."/>
            <person name="Bowler C."/>
            <person name="Green B.R."/>
            <person name="Martinez D."/>
            <person name="Putnam N.H."/>
            <person name="Zhou S."/>
            <person name="Allen A.E."/>
            <person name="Apt K.E."/>
            <person name="Bechner M."/>
            <person name="Brzezinski M.A."/>
            <person name="Chaal B.K."/>
            <person name="Chiovitti A."/>
            <person name="Davis A.K."/>
            <person name="Demarest M.S."/>
            <person name="Detter J.C."/>
            <person name="Glavina T."/>
            <person name="Goodstein D."/>
            <person name="Hadi M.Z."/>
            <person name="Hellsten U."/>
            <person name="Hildebrand M."/>
            <person name="Jenkins B.D."/>
            <person name="Jurka J."/>
            <person name="Kapitonov V.V."/>
            <person name="Kroger N."/>
            <person name="Lau W.W."/>
            <person name="Lane T.W."/>
            <person name="Larimer F.W."/>
            <person name="Lippmeier J.C."/>
            <person name="Lucas S."/>
            <person name="Medina M."/>
            <person name="Montsant A."/>
            <person name="Obornik M."/>
            <person name="Parker M.S."/>
            <person name="Palenik B."/>
            <person name="Pazour G.J."/>
            <person name="Richardson P.M."/>
            <person name="Rynearson T.A."/>
            <person name="Saito M.A."/>
            <person name="Schwartz D.C."/>
            <person name="Thamatrakoln K."/>
            <person name="Valentin K."/>
            <person name="Vardi A."/>
            <person name="Wilkerson F.P."/>
            <person name="Rokhsar D.S."/>
        </authorList>
    </citation>
    <scope>NUCLEOTIDE SEQUENCE [LARGE SCALE GENOMIC DNA]</scope>
    <source>
        <strain evidence="10 11">CCMP1335</strain>
    </source>
</reference>
<dbReference type="EMBL" id="CM000640">
    <property type="protein sequence ID" value="EED94054.1"/>
    <property type="molecule type" value="Genomic_DNA"/>
</dbReference>
<sequence length="257" mass="28446">FQLSTGQHNGMSGSLIEELGFLDEMRFFETQGYDLTGTIPNSIGTNWSKVTAFLVNWNKLDGTLPFANNNQMLGTIFMNGNNLNGSLESLTSIKNLRWIEAQENSFTGTLPQGITELEYLWKFDLSNNSLSGDLPDNWKTTSMLNSFIAPGNNFTGQLPSSFANAPSLETLSVSSNAITGAIPLSYYKMESLQELFIDGNALGGVLSQADEPLYKNVREFSIHDNHFEGKIPVEQFEKTDVLNILTLHHNQMTGTIT</sequence>
<dbReference type="Gene3D" id="3.80.10.10">
    <property type="entry name" value="Ribonuclease Inhibitor"/>
    <property type="match status" value="2"/>
</dbReference>
<evidence type="ECO:0000256" key="9">
    <source>
        <dbReference type="ARBA" id="ARBA00023180"/>
    </source>
</evidence>
<dbReference type="AlphaFoldDB" id="B8BWL4"/>
<dbReference type="RefSeq" id="XP_002288618.1">
    <property type="nucleotide sequence ID" value="XM_002288582.1"/>
</dbReference>
<keyword evidence="5" id="KW-0677">Repeat</keyword>
<keyword evidence="9" id="KW-0325">Glycoprotein</keyword>
<keyword evidence="11" id="KW-1185">Reference proteome</keyword>
<dbReference type="PANTHER" id="PTHR27000">
    <property type="entry name" value="LEUCINE-RICH REPEAT RECEPTOR-LIKE PROTEIN KINASE FAMILY PROTEIN-RELATED"/>
    <property type="match status" value="1"/>
</dbReference>
<evidence type="ECO:0000256" key="4">
    <source>
        <dbReference type="ARBA" id="ARBA00022729"/>
    </source>
</evidence>
<dbReference type="PANTHER" id="PTHR27000:SF642">
    <property type="entry name" value="INACTIVE LEUCINE-RICH REPEAT RECEPTOR KINASE XIAO-RELATED"/>
    <property type="match status" value="1"/>
</dbReference>
<feature type="non-terminal residue" evidence="10">
    <location>
        <position position="257"/>
    </location>
</feature>
<name>B8BWL4_THAPS</name>
<dbReference type="OMA" id="HIDKFLI"/>
<accession>B8BWL4</accession>
<dbReference type="STRING" id="35128.B8BWL4"/>
<evidence type="ECO:0000256" key="2">
    <source>
        <dbReference type="ARBA" id="ARBA00022614"/>
    </source>
</evidence>
<evidence type="ECO:0000256" key="5">
    <source>
        <dbReference type="ARBA" id="ARBA00022737"/>
    </source>
</evidence>
<keyword evidence="8" id="KW-0675">Receptor</keyword>
<dbReference type="SUPFAM" id="SSF52058">
    <property type="entry name" value="L domain-like"/>
    <property type="match status" value="1"/>
</dbReference>
<evidence type="ECO:0000256" key="7">
    <source>
        <dbReference type="ARBA" id="ARBA00023136"/>
    </source>
</evidence>
<gene>
    <name evidence="10" type="ORF">THAPSDRAFT_261979</name>
</gene>
<dbReference type="PaxDb" id="35128-Thaps261979"/>
<feature type="non-terminal residue" evidence="10">
    <location>
        <position position="1"/>
    </location>
</feature>
<keyword evidence="4" id="KW-0732">Signal</keyword>
<keyword evidence="2" id="KW-0433">Leucine-rich repeat</keyword>
<keyword evidence="6" id="KW-1133">Transmembrane helix</keyword>
<dbReference type="KEGG" id="tps:THAPSDRAFT_261979"/>
<evidence type="ECO:0000256" key="6">
    <source>
        <dbReference type="ARBA" id="ARBA00022989"/>
    </source>
</evidence>
<dbReference type="InterPro" id="IPR032675">
    <property type="entry name" value="LRR_dom_sf"/>
</dbReference>
<protein>
    <submittedName>
        <fullName evidence="10">Uncharacterized protein</fullName>
    </submittedName>
</protein>
<dbReference type="HOGENOM" id="CLU_000288_18_22_1"/>
<dbReference type="InParanoid" id="B8BWL4"/>
<evidence type="ECO:0000313" key="10">
    <source>
        <dbReference type="EMBL" id="EED94054.1"/>
    </source>
</evidence>
<proteinExistence type="predicted"/>
<dbReference type="GeneID" id="7443833"/>
<reference evidence="10 11" key="2">
    <citation type="journal article" date="2008" name="Nature">
        <title>The Phaeodactylum genome reveals the evolutionary history of diatom genomes.</title>
        <authorList>
            <person name="Bowler C."/>
            <person name="Allen A.E."/>
            <person name="Badger J.H."/>
            <person name="Grimwood J."/>
            <person name="Jabbari K."/>
            <person name="Kuo A."/>
            <person name="Maheswari U."/>
            <person name="Martens C."/>
            <person name="Maumus F."/>
            <person name="Otillar R.P."/>
            <person name="Rayko E."/>
            <person name="Salamov A."/>
            <person name="Vandepoele K."/>
            <person name="Beszteri B."/>
            <person name="Gruber A."/>
            <person name="Heijde M."/>
            <person name="Katinka M."/>
            <person name="Mock T."/>
            <person name="Valentin K."/>
            <person name="Verret F."/>
            <person name="Berges J.A."/>
            <person name="Brownlee C."/>
            <person name="Cadoret J.P."/>
            <person name="Chiovitti A."/>
            <person name="Choi C.J."/>
            <person name="Coesel S."/>
            <person name="De Martino A."/>
            <person name="Detter J.C."/>
            <person name="Durkin C."/>
            <person name="Falciatore A."/>
            <person name="Fournet J."/>
            <person name="Haruta M."/>
            <person name="Huysman M.J."/>
            <person name="Jenkins B.D."/>
            <person name="Jiroutova K."/>
            <person name="Jorgensen R.E."/>
            <person name="Joubert Y."/>
            <person name="Kaplan A."/>
            <person name="Kroger N."/>
            <person name="Kroth P.G."/>
            <person name="La Roche J."/>
            <person name="Lindquist E."/>
            <person name="Lommer M."/>
            <person name="Martin-Jezequel V."/>
            <person name="Lopez P.J."/>
            <person name="Lucas S."/>
            <person name="Mangogna M."/>
            <person name="McGinnis K."/>
            <person name="Medlin L.K."/>
            <person name="Montsant A."/>
            <person name="Oudot-Le Secq M.P."/>
            <person name="Napoli C."/>
            <person name="Obornik M."/>
            <person name="Parker M.S."/>
            <person name="Petit J.L."/>
            <person name="Porcel B.M."/>
            <person name="Poulsen N."/>
            <person name="Robison M."/>
            <person name="Rychlewski L."/>
            <person name="Rynearson T.A."/>
            <person name="Schmutz J."/>
            <person name="Shapiro H."/>
            <person name="Siaut M."/>
            <person name="Stanley M."/>
            <person name="Sussman M.R."/>
            <person name="Taylor A.R."/>
            <person name="Vardi A."/>
            <person name="von Dassow P."/>
            <person name="Vyverman W."/>
            <person name="Willis A."/>
            <person name="Wyrwicz L.S."/>
            <person name="Rokhsar D.S."/>
            <person name="Weissenbach J."/>
            <person name="Armbrust E.V."/>
            <person name="Green B.R."/>
            <person name="Van de Peer Y."/>
            <person name="Grigoriev I.V."/>
        </authorList>
    </citation>
    <scope>NUCLEOTIDE SEQUENCE [LARGE SCALE GENOMIC DNA]</scope>
    <source>
        <strain evidence="10 11">CCMP1335</strain>
    </source>
</reference>
<dbReference type="InterPro" id="IPR001611">
    <property type="entry name" value="Leu-rich_rpt"/>
</dbReference>
<organism evidence="10 11">
    <name type="scientific">Thalassiosira pseudonana</name>
    <name type="common">Marine diatom</name>
    <name type="synonym">Cyclotella nana</name>
    <dbReference type="NCBI Taxonomy" id="35128"/>
    <lineage>
        <taxon>Eukaryota</taxon>
        <taxon>Sar</taxon>
        <taxon>Stramenopiles</taxon>
        <taxon>Ochrophyta</taxon>
        <taxon>Bacillariophyta</taxon>
        <taxon>Coscinodiscophyceae</taxon>
        <taxon>Thalassiosirophycidae</taxon>
        <taxon>Thalassiosirales</taxon>
        <taxon>Thalassiosiraceae</taxon>
        <taxon>Thalassiosira</taxon>
    </lineage>
</organism>
<dbReference type="Proteomes" id="UP000001449">
    <property type="component" value="Chromosome 3"/>
</dbReference>
<comment type="subcellular location">
    <subcellularLocation>
        <location evidence="1">Membrane</location>
        <topology evidence="1">Single-pass membrane protein</topology>
    </subcellularLocation>
</comment>
<dbReference type="Pfam" id="PF00560">
    <property type="entry name" value="LRR_1"/>
    <property type="match status" value="1"/>
</dbReference>
<dbReference type="eggNOG" id="KOG0619">
    <property type="taxonomic scope" value="Eukaryota"/>
</dbReference>
<evidence type="ECO:0000313" key="11">
    <source>
        <dbReference type="Proteomes" id="UP000001449"/>
    </source>
</evidence>
<dbReference type="FunFam" id="3.80.10.10:FF:000041">
    <property type="entry name" value="LRR receptor-like serine/threonine-protein kinase ERECTA"/>
    <property type="match status" value="1"/>
</dbReference>
<evidence type="ECO:0000256" key="1">
    <source>
        <dbReference type="ARBA" id="ARBA00004167"/>
    </source>
</evidence>
<evidence type="ECO:0000256" key="8">
    <source>
        <dbReference type="ARBA" id="ARBA00023170"/>
    </source>
</evidence>
<dbReference type="GO" id="GO:0016020">
    <property type="term" value="C:membrane"/>
    <property type="evidence" value="ECO:0007669"/>
    <property type="project" value="UniProtKB-SubCell"/>
</dbReference>
<keyword evidence="7" id="KW-0472">Membrane</keyword>
<evidence type="ECO:0000256" key="3">
    <source>
        <dbReference type="ARBA" id="ARBA00022692"/>
    </source>
</evidence>